<evidence type="ECO:0000313" key="2">
    <source>
        <dbReference type="Proteomes" id="UP000016660"/>
    </source>
</evidence>
<reference evidence="1 2" key="1">
    <citation type="submission" date="2013-06" db="EMBL/GenBank/DDBJ databases">
        <authorList>
            <person name="Weinstock G."/>
            <person name="Sodergren E."/>
            <person name="Lobos E.A."/>
            <person name="Fulton L."/>
            <person name="Fulton R."/>
            <person name="Courtney L."/>
            <person name="Fronick C."/>
            <person name="O'Laughlin M."/>
            <person name="Godfrey J."/>
            <person name="Wilson R.M."/>
            <person name="Miner T."/>
            <person name="Farmer C."/>
            <person name="Delehaunty K."/>
            <person name="Cordes M."/>
            <person name="Minx P."/>
            <person name="Tomlinson C."/>
            <person name="Chen J."/>
            <person name="Wollam A."/>
            <person name="Pepin K.H."/>
            <person name="Bhonagiri V."/>
            <person name="Zhang X."/>
            <person name="Warren W."/>
            <person name="Mitreva M."/>
            <person name="Mardis E.R."/>
            <person name="Wilson R.K."/>
        </authorList>
    </citation>
    <scope>NUCLEOTIDE SEQUENCE [LARGE SCALE GENOMIC DNA]</scope>
    <source>
        <strain evidence="1 2">ATCC 29426</strain>
    </source>
</reference>
<dbReference type="EMBL" id="AWUY01000052">
    <property type="protein sequence ID" value="ERJ79201.1"/>
    <property type="molecule type" value="Genomic_DNA"/>
</dbReference>
<name>A0ABN0NTU4_9BACT</name>
<keyword evidence="2" id="KW-1185">Reference proteome</keyword>
<protein>
    <submittedName>
        <fullName evidence="1">Uncharacterized protein</fullName>
    </submittedName>
</protein>
<sequence>MAQKRGGLILSRPPIFTFIDMLFQINSNSFLLNYFTNFKS</sequence>
<gene>
    <name evidence="1" type="ORF">HMPREF0653_00713</name>
</gene>
<comment type="caution">
    <text evidence="1">The sequence shown here is derived from an EMBL/GenBank/DDBJ whole genome shotgun (WGS) entry which is preliminary data.</text>
</comment>
<evidence type="ECO:0000313" key="1">
    <source>
        <dbReference type="EMBL" id="ERJ79201.1"/>
    </source>
</evidence>
<dbReference type="Proteomes" id="UP000016660">
    <property type="component" value="Unassembled WGS sequence"/>
</dbReference>
<proteinExistence type="predicted"/>
<accession>A0ABN0NTU4</accession>
<organism evidence="1 2">
    <name type="scientific">Prevotella disiens JCM 6334 = ATCC 29426</name>
    <dbReference type="NCBI Taxonomy" id="1235811"/>
    <lineage>
        <taxon>Bacteria</taxon>
        <taxon>Pseudomonadati</taxon>
        <taxon>Bacteroidota</taxon>
        <taxon>Bacteroidia</taxon>
        <taxon>Bacteroidales</taxon>
        <taxon>Prevotellaceae</taxon>
        <taxon>Prevotella</taxon>
    </lineage>
</organism>